<dbReference type="Gene3D" id="3.30.70.100">
    <property type="match status" value="1"/>
</dbReference>
<dbReference type="PANTHER" id="PTHR30347">
    <property type="entry name" value="POTASSIUM CHANNEL RELATED"/>
    <property type="match status" value="1"/>
</dbReference>
<feature type="transmembrane region" description="Helical" evidence="8">
    <location>
        <begin position="358"/>
        <end position="379"/>
    </location>
</feature>
<dbReference type="AlphaFoldDB" id="A0AAW9QDW7"/>
<feature type="transmembrane region" description="Helical" evidence="8">
    <location>
        <begin position="326"/>
        <end position="346"/>
    </location>
</feature>
<name>A0AAW9QDW7_9BURK</name>
<sequence length="799" mass="84956">MTPRRALPWPAGWPAVFRALVLLAWLGLAALHPARAAEGPDAVLDEARRQVERIESRLGDDKITDAELAEARAQLLRTLEQADQVAAEQAPELASAQARLSELGSPPADGTEAADVAEQRKGLQKTVETLDARIKLARLLVVESGQLADQASAQRRERFRAQLFERTDSILSPSFWVDLRVSLPRDLQRLARFGAELQASAARTPAAAWAALGALVAAMFALRRWLSRHLVEIAAERAPSGRVRRSLYAVAQALLAMMVPGIAAYAAMRGLSWTLERDDPTRVLLANGVGAVCFSAYVAGLGSALLEAKRPSWRLLPLPDAVATGLRWQPTLVGLVIFLGWLLQRLGAVVQTTLATEVAINGLFALALGLVMAHTVRLAERQRRAAGADAEADAKVPPRPFWMTAALVTAWTVLVVSLLGVLVGYVALGAFMVRQVTWIAVLAMTAFIVNALIGDAFNAWLGGQGDAAGDGALPPPAARLRRQAAVLLSGALRLTVALVALVLILAPYGEGPSDLLRRTEQLSAGISVGELQLRPTAVLQAVVVFLVATVAMRALRRWLADSFLPTTSLDAGMRSSVSTLVGFLGTVVAIGLGLSAIGLALDKVAWIASALSVGIGFGLQAVVSNFVSGLILLAERPVKVGDWVALGGVEGDIRRINVRATEIQMGDRSTVIVPNSEFITKVVRNVTHQSPLGLVQIKLPMPLDTDTEKVRTILLEAFQQHPDVLDTPAPNVQLDGIDATGNVVFNATGFVGSPRQSYGVKSTLLFTVLQALPAAGVPMWKAPAMVLREPPAAPPAVAS</sequence>
<keyword evidence="12" id="KW-1185">Reference proteome</keyword>
<gene>
    <name evidence="11" type="ORF">V4F39_02785</name>
</gene>
<feature type="transmembrane region" description="Helical" evidence="8">
    <location>
        <begin position="606"/>
        <end position="633"/>
    </location>
</feature>
<feature type="transmembrane region" description="Helical" evidence="8">
    <location>
        <begin position="247"/>
        <end position="268"/>
    </location>
</feature>
<feature type="transmembrane region" description="Helical" evidence="8">
    <location>
        <begin position="288"/>
        <end position="306"/>
    </location>
</feature>
<dbReference type="RefSeq" id="WP_332287713.1">
    <property type="nucleotide sequence ID" value="NZ_JAZIBG010000009.1"/>
</dbReference>
<comment type="subcellular location">
    <subcellularLocation>
        <location evidence="1">Cell membrane</location>
        <topology evidence="1">Multi-pass membrane protein</topology>
    </subcellularLocation>
</comment>
<evidence type="ECO:0000256" key="2">
    <source>
        <dbReference type="ARBA" id="ARBA00008017"/>
    </source>
</evidence>
<keyword evidence="6 8" id="KW-0472">Membrane</keyword>
<dbReference type="Pfam" id="PF00924">
    <property type="entry name" value="MS_channel_2nd"/>
    <property type="match status" value="1"/>
</dbReference>
<feature type="transmembrane region" description="Helical" evidence="8">
    <location>
        <begin position="484"/>
        <end position="508"/>
    </location>
</feature>
<evidence type="ECO:0000256" key="4">
    <source>
        <dbReference type="ARBA" id="ARBA00022692"/>
    </source>
</evidence>
<evidence type="ECO:0000256" key="3">
    <source>
        <dbReference type="ARBA" id="ARBA00022475"/>
    </source>
</evidence>
<proteinExistence type="inferred from homology"/>
<dbReference type="PANTHER" id="PTHR30347:SF9">
    <property type="entry name" value="MINICONDUCTANCE MECHANOSENSITIVE CHANNEL MSCM"/>
    <property type="match status" value="1"/>
</dbReference>
<evidence type="ECO:0000256" key="7">
    <source>
        <dbReference type="SAM" id="Coils"/>
    </source>
</evidence>
<feature type="transmembrane region" description="Helical" evidence="8">
    <location>
        <begin position="576"/>
        <end position="600"/>
    </location>
</feature>
<dbReference type="InterPro" id="IPR010920">
    <property type="entry name" value="LSM_dom_sf"/>
</dbReference>
<feature type="domain" description="DUF3772" evidence="10">
    <location>
        <begin position="134"/>
        <end position="196"/>
    </location>
</feature>
<keyword evidence="7" id="KW-0175">Coiled coil</keyword>
<keyword evidence="5 8" id="KW-1133">Transmembrane helix</keyword>
<feature type="domain" description="Mechanosensitive ion channel MscS" evidence="9">
    <location>
        <begin position="622"/>
        <end position="688"/>
    </location>
</feature>
<evidence type="ECO:0000256" key="5">
    <source>
        <dbReference type="ARBA" id="ARBA00022989"/>
    </source>
</evidence>
<evidence type="ECO:0000256" key="6">
    <source>
        <dbReference type="ARBA" id="ARBA00023136"/>
    </source>
</evidence>
<keyword evidence="3" id="KW-1003">Cell membrane</keyword>
<dbReference type="EMBL" id="JAZIBG010000009">
    <property type="protein sequence ID" value="MEF7612820.1"/>
    <property type="molecule type" value="Genomic_DNA"/>
</dbReference>
<dbReference type="SUPFAM" id="SSF82689">
    <property type="entry name" value="Mechanosensitive channel protein MscS (YggB), C-terminal domain"/>
    <property type="match status" value="1"/>
</dbReference>
<evidence type="ECO:0000313" key="11">
    <source>
        <dbReference type="EMBL" id="MEF7612820.1"/>
    </source>
</evidence>
<dbReference type="Proteomes" id="UP001336250">
    <property type="component" value="Unassembled WGS sequence"/>
</dbReference>
<dbReference type="Gene3D" id="1.10.287.1260">
    <property type="match status" value="1"/>
</dbReference>
<dbReference type="InterPro" id="IPR023408">
    <property type="entry name" value="MscS_beta-dom_sf"/>
</dbReference>
<organism evidence="11 12">
    <name type="scientific">Aquincola agrisoli</name>
    <dbReference type="NCBI Taxonomy" id="3119538"/>
    <lineage>
        <taxon>Bacteria</taxon>
        <taxon>Pseudomonadati</taxon>
        <taxon>Pseudomonadota</taxon>
        <taxon>Betaproteobacteria</taxon>
        <taxon>Burkholderiales</taxon>
        <taxon>Sphaerotilaceae</taxon>
        <taxon>Aquincola</taxon>
    </lineage>
</organism>
<feature type="transmembrane region" description="Helical" evidence="8">
    <location>
        <begin position="438"/>
        <end position="463"/>
    </location>
</feature>
<protein>
    <submittedName>
        <fullName evidence="11">DUF3772 domain-containing protein</fullName>
    </submittedName>
</protein>
<dbReference type="InterPro" id="IPR011014">
    <property type="entry name" value="MscS_channel_TM-2"/>
</dbReference>
<dbReference type="SUPFAM" id="SSF50182">
    <property type="entry name" value="Sm-like ribonucleoproteins"/>
    <property type="match status" value="1"/>
</dbReference>
<reference evidence="11 12" key="1">
    <citation type="submission" date="2024-02" db="EMBL/GenBank/DDBJ databases">
        <title>Genome sequence of Aquincola sp. MAHUQ-54.</title>
        <authorList>
            <person name="Huq M.A."/>
        </authorList>
    </citation>
    <scope>NUCLEOTIDE SEQUENCE [LARGE SCALE GENOMIC DNA]</scope>
    <source>
        <strain evidence="11 12">MAHUQ-54</strain>
    </source>
</reference>
<dbReference type="SUPFAM" id="SSF82861">
    <property type="entry name" value="Mechanosensitive channel protein MscS (YggB), transmembrane region"/>
    <property type="match status" value="1"/>
</dbReference>
<evidence type="ECO:0000256" key="1">
    <source>
        <dbReference type="ARBA" id="ARBA00004651"/>
    </source>
</evidence>
<evidence type="ECO:0000259" key="9">
    <source>
        <dbReference type="Pfam" id="PF00924"/>
    </source>
</evidence>
<dbReference type="InterPro" id="IPR006685">
    <property type="entry name" value="MscS_channel_2nd"/>
</dbReference>
<dbReference type="InterPro" id="IPR052702">
    <property type="entry name" value="MscS-like_channel"/>
</dbReference>
<dbReference type="Gene3D" id="2.30.30.60">
    <property type="match status" value="1"/>
</dbReference>
<accession>A0AAW9QDW7</accession>
<evidence type="ECO:0000259" key="10">
    <source>
        <dbReference type="Pfam" id="PF12607"/>
    </source>
</evidence>
<dbReference type="InterPro" id="IPR022249">
    <property type="entry name" value="DUF3772"/>
</dbReference>
<feature type="transmembrane region" description="Helical" evidence="8">
    <location>
        <begin position="206"/>
        <end position="226"/>
    </location>
</feature>
<dbReference type="GO" id="GO:0005886">
    <property type="term" value="C:plasma membrane"/>
    <property type="evidence" value="ECO:0007669"/>
    <property type="project" value="UniProtKB-SubCell"/>
</dbReference>
<dbReference type="GO" id="GO:0008381">
    <property type="term" value="F:mechanosensitive monoatomic ion channel activity"/>
    <property type="evidence" value="ECO:0007669"/>
    <property type="project" value="UniProtKB-ARBA"/>
</dbReference>
<dbReference type="InterPro" id="IPR011066">
    <property type="entry name" value="MscS_channel_C_sf"/>
</dbReference>
<feature type="transmembrane region" description="Helical" evidence="8">
    <location>
        <begin position="400"/>
        <end position="426"/>
    </location>
</feature>
<feature type="coiled-coil region" evidence="7">
    <location>
        <begin position="44"/>
        <end position="88"/>
    </location>
</feature>
<keyword evidence="4 8" id="KW-0812">Transmembrane</keyword>
<feature type="transmembrane region" description="Helical" evidence="8">
    <location>
        <begin position="537"/>
        <end position="555"/>
    </location>
</feature>
<dbReference type="Pfam" id="PF12607">
    <property type="entry name" value="DUF3772"/>
    <property type="match status" value="1"/>
</dbReference>
<evidence type="ECO:0000256" key="8">
    <source>
        <dbReference type="SAM" id="Phobius"/>
    </source>
</evidence>
<evidence type="ECO:0000313" key="12">
    <source>
        <dbReference type="Proteomes" id="UP001336250"/>
    </source>
</evidence>
<comment type="similarity">
    <text evidence="2">Belongs to the MscS (TC 1.A.23) family.</text>
</comment>
<comment type="caution">
    <text evidence="11">The sequence shown here is derived from an EMBL/GenBank/DDBJ whole genome shotgun (WGS) entry which is preliminary data.</text>
</comment>